<dbReference type="GO" id="GO:0003917">
    <property type="term" value="F:DNA topoisomerase type I (single strand cut, ATP-independent) activity"/>
    <property type="evidence" value="ECO:0007669"/>
    <property type="project" value="UniProtKB-UniRule"/>
</dbReference>
<protein>
    <recommendedName>
        <fullName evidence="8">DNA topoisomerase 1</fullName>
        <ecNumber evidence="8">5.6.2.1</ecNumber>
    </recommendedName>
    <alternativeName>
        <fullName evidence="8">DNA topoisomerase I</fullName>
    </alternativeName>
</protein>
<comment type="caution">
    <text evidence="8">Lacks conserved residue(s) required for the propagation of feature annotation.</text>
</comment>
<evidence type="ECO:0000256" key="8">
    <source>
        <dbReference type="HAMAP-Rule" id="MF_00952"/>
    </source>
</evidence>
<feature type="active site" description="O-(5'-phospho-DNA)-tyrosine intermediate" evidence="8">
    <location>
        <position position="290"/>
    </location>
</feature>
<dbReference type="AlphaFoldDB" id="A0A327QF57"/>
<comment type="caution">
    <text evidence="11">The sequence shown here is derived from an EMBL/GenBank/DDBJ whole genome shotgun (WGS) entry which is preliminary data.</text>
</comment>
<dbReference type="Pfam" id="PF13368">
    <property type="entry name" value="Toprim_C_rpt"/>
    <property type="match status" value="3"/>
</dbReference>
<sequence length="784" mass="89013">MAKNLVIVESPAKAKTIGKILGNDFEVQSCYGHIRDLEKDDMGIDIQDNFKPKYIIPEDKEKVVKELKKMAKDTEEVWLATDEDREGEAISWHLCEVLGLDPASTKRIVFHEITKPAIEKAVKHPRLLDMNLVNAQQARRILDRIVGFELSPVLWRKMSMRNSLSAGRVQSVAVRLIVEREREINHFTATSSFKVEAFFTAKDINNKSISFKAEGPNKFKTVEDAEKFLQNCVGAAYTVKDITVKPGKKSPAAPFTTSTLQQEASRKLGYSVSKTMLLAQKLYESGKITYMRTDSVNLSETAMTDAQAAIVKNYGDKYHQARKFKNKNESAQEAHEAIRPTYMENTSVDDSDTKRLYDLIWKRTIASQMADAELEKTTAKIDISTNHEELTASGEVLKFDGFLKVYLEGKDEDEEEDGDEKEGTLPTLAVKQSLDLKEMKATERFTRPAPRYTEASLVKKLEELGIGRPSTYAPTITTIQKRNYVEKRDKEGVKRDFRILTLKSDKISKDTDAENTGAEKAKLFPTDLGMIVTDFLNQYFNNVMDYGFTAKIETEFDEIAHGKKVWNKMLNDFYNPFHENIQNTLENAERVKGEHFLGDDPDSGKPVVARMGRYGPMVQIGKAEDEEKPRFAKLKQTQSIETITLAEALELFKLPRVLGMFEDSEVSVNIGRFGPYAQHDKKFYSLKKEMDPYTVELDEVAPLIVEKRTAKDERTIKVFEKEKIQILKGPYGPYIKQGLRNFKIPKEKIDSAADLTVEEAKAIIEDVKANPPKKKAPARKKKAE</sequence>
<organism evidence="11 12">
    <name type="scientific">Chitinophaga skermanii</name>
    <dbReference type="NCBI Taxonomy" id="331697"/>
    <lineage>
        <taxon>Bacteria</taxon>
        <taxon>Pseudomonadati</taxon>
        <taxon>Bacteroidota</taxon>
        <taxon>Chitinophagia</taxon>
        <taxon>Chitinophagales</taxon>
        <taxon>Chitinophagaceae</taxon>
        <taxon>Chitinophaga</taxon>
    </lineage>
</organism>
<feature type="region of interest" description="Interaction with DNA" evidence="8">
    <location>
        <begin position="165"/>
        <end position="170"/>
    </location>
</feature>
<keyword evidence="12" id="KW-1185">Reference proteome</keyword>
<dbReference type="InterPro" id="IPR005733">
    <property type="entry name" value="TopoI_bac-type"/>
</dbReference>
<dbReference type="PANTHER" id="PTHR42785">
    <property type="entry name" value="DNA TOPOISOMERASE, TYPE IA, CORE"/>
    <property type="match status" value="1"/>
</dbReference>
<evidence type="ECO:0000256" key="4">
    <source>
        <dbReference type="ARBA" id="ARBA00022842"/>
    </source>
</evidence>
<dbReference type="EMBL" id="QLLL01000006">
    <property type="protein sequence ID" value="RAJ02518.1"/>
    <property type="molecule type" value="Genomic_DNA"/>
</dbReference>
<feature type="site" description="Interaction with DNA" evidence="8">
    <location>
        <position position="482"/>
    </location>
</feature>
<evidence type="ECO:0000313" key="12">
    <source>
        <dbReference type="Proteomes" id="UP000249547"/>
    </source>
</evidence>
<dbReference type="Gene3D" id="1.10.290.10">
    <property type="entry name" value="Topoisomerase I, domain 4"/>
    <property type="match status" value="1"/>
</dbReference>
<feature type="domain" description="Topo IA-type catalytic" evidence="10">
    <location>
        <begin position="129"/>
        <end position="582"/>
    </location>
</feature>
<dbReference type="Pfam" id="PF01131">
    <property type="entry name" value="Topoisom_bac"/>
    <property type="match status" value="1"/>
</dbReference>
<dbReference type="GO" id="GO:0046872">
    <property type="term" value="F:metal ion binding"/>
    <property type="evidence" value="ECO:0007669"/>
    <property type="project" value="UniProtKB-KW"/>
</dbReference>
<evidence type="ECO:0000259" key="10">
    <source>
        <dbReference type="PROSITE" id="PS52039"/>
    </source>
</evidence>
<keyword evidence="5 8" id="KW-0799">Topoisomerase</keyword>
<evidence type="ECO:0000256" key="2">
    <source>
        <dbReference type="ARBA" id="ARBA00009446"/>
    </source>
</evidence>
<feature type="site" description="Interaction with DNA" evidence="8">
    <location>
        <position position="139"/>
    </location>
</feature>
<reference evidence="11 12" key="1">
    <citation type="submission" date="2018-06" db="EMBL/GenBank/DDBJ databases">
        <title>Genomic Encyclopedia of Archaeal and Bacterial Type Strains, Phase II (KMG-II): from individual species to whole genera.</title>
        <authorList>
            <person name="Goeker M."/>
        </authorList>
    </citation>
    <scope>NUCLEOTIDE SEQUENCE [LARGE SCALE GENOMIC DNA]</scope>
    <source>
        <strain evidence="11 12">DSM 23857</strain>
    </source>
</reference>
<dbReference type="GO" id="GO:0006265">
    <property type="term" value="P:DNA topological change"/>
    <property type="evidence" value="ECO:0007669"/>
    <property type="project" value="UniProtKB-UniRule"/>
</dbReference>
<dbReference type="InterPro" id="IPR003602">
    <property type="entry name" value="Topo_IA_DNA-bd_dom"/>
</dbReference>
<dbReference type="PANTHER" id="PTHR42785:SF1">
    <property type="entry name" value="DNA TOPOISOMERASE"/>
    <property type="match status" value="1"/>
</dbReference>
<dbReference type="InterPro" id="IPR013826">
    <property type="entry name" value="Topo_IA_cen_sub3"/>
</dbReference>
<evidence type="ECO:0000256" key="7">
    <source>
        <dbReference type="ARBA" id="ARBA00023235"/>
    </source>
</evidence>
<dbReference type="InterPro" id="IPR013825">
    <property type="entry name" value="Topo_IA_cen_sub2"/>
</dbReference>
<dbReference type="PROSITE" id="PS00396">
    <property type="entry name" value="TOPO_IA_1"/>
    <property type="match status" value="1"/>
</dbReference>
<dbReference type="OrthoDB" id="9804262at2"/>
<dbReference type="InterPro" id="IPR034149">
    <property type="entry name" value="TOPRIM_TopoI"/>
</dbReference>
<dbReference type="InterPro" id="IPR028612">
    <property type="entry name" value="Topoisom_1_IA"/>
</dbReference>
<evidence type="ECO:0000256" key="5">
    <source>
        <dbReference type="ARBA" id="ARBA00023029"/>
    </source>
</evidence>
<dbReference type="SUPFAM" id="SSF56712">
    <property type="entry name" value="Prokaryotic type I DNA topoisomerase"/>
    <property type="match status" value="1"/>
</dbReference>
<dbReference type="Pfam" id="PF01751">
    <property type="entry name" value="Toprim"/>
    <property type="match status" value="1"/>
</dbReference>
<keyword evidence="3" id="KW-0479">Metal-binding</keyword>
<dbReference type="HAMAP" id="MF_00952">
    <property type="entry name" value="Topoisom_1_prok"/>
    <property type="match status" value="1"/>
</dbReference>
<feature type="site" description="Interaction with DNA" evidence="8">
    <location>
        <position position="155"/>
    </location>
</feature>
<dbReference type="Proteomes" id="UP000249547">
    <property type="component" value="Unassembled WGS sequence"/>
</dbReference>
<evidence type="ECO:0000313" key="11">
    <source>
        <dbReference type="EMBL" id="RAJ02518.1"/>
    </source>
</evidence>
<name>A0A327QF57_9BACT</name>
<feature type="site" description="Interaction with DNA" evidence="8">
    <location>
        <position position="140"/>
    </location>
</feature>
<feature type="site" description="Interaction with DNA" evidence="8">
    <location>
        <position position="33"/>
    </location>
</feature>
<dbReference type="EC" id="5.6.2.1" evidence="8"/>
<dbReference type="InterPro" id="IPR003601">
    <property type="entry name" value="Topo_IA_2"/>
</dbReference>
<dbReference type="InterPro" id="IPR006171">
    <property type="entry name" value="TOPRIM_dom"/>
</dbReference>
<dbReference type="PRINTS" id="PR00417">
    <property type="entry name" value="PRTPISMRASEI"/>
</dbReference>
<keyword evidence="7 8" id="KW-0413">Isomerase</keyword>
<dbReference type="Gene3D" id="1.10.460.10">
    <property type="entry name" value="Topoisomerase I, domain 2"/>
    <property type="match status" value="2"/>
</dbReference>
<evidence type="ECO:0000259" key="9">
    <source>
        <dbReference type="PROSITE" id="PS50880"/>
    </source>
</evidence>
<dbReference type="InterPro" id="IPR025589">
    <property type="entry name" value="Toprim_C_rpt"/>
</dbReference>
<accession>A0A327QF57</accession>
<comment type="function">
    <text evidence="8">Releases the supercoiling and torsional tension of DNA, which is introduced during the DNA replication and transcription, by transiently cleaving and rejoining one strand of the DNA duplex. Introduces a single-strand break via transesterification at a target site in duplex DNA. The scissile phosphodiester is attacked by the catalytic tyrosine of the enzyme, resulting in the formation of a DNA-(5'-phosphotyrosyl)-enzyme intermediate and the expulsion of a 3'-OH DNA strand. The free DNA strand then undergoes passage around the unbroken strand, thus removing DNA supercoils. Finally, in the religation step, the DNA 3'-OH attacks the covalent intermediate to expel the active-site tyrosine and restore the DNA phosphodiester backbone.</text>
</comment>
<dbReference type="InterPro" id="IPR023406">
    <property type="entry name" value="Topo_IA_AS"/>
</dbReference>
<comment type="similarity">
    <text evidence="2 8">Belongs to the type IA topoisomerase family.</text>
</comment>
<dbReference type="CDD" id="cd03363">
    <property type="entry name" value="TOPRIM_TopoIA_TopoI"/>
    <property type="match status" value="1"/>
</dbReference>
<dbReference type="RefSeq" id="WP_111598950.1">
    <property type="nucleotide sequence ID" value="NZ_QLLL01000006.1"/>
</dbReference>
<evidence type="ECO:0000256" key="3">
    <source>
        <dbReference type="ARBA" id="ARBA00022723"/>
    </source>
</evidence>
<dbReference type="Gene3D" id="3.40.50.140">
    <property type="match status" value="1"/>
</dbReference>
<dbReference type="InterPro" id="IPR000380">
    <property type="entry name" value="Topo_IA"/>
</dbReference>
<dbReference type="InterPro" id="IPR023405">
    <property type="entry name" value="Topo_IA_core_domain"/>
</dbReference>
<gene>
    <name evidence="8" type="primary">topA</name>
    <name evidence="11" type="ORF">LX64_03538</name>
</gene>
<dbReference type="InterPro" id="IPR013497">
    <property type="entry name" value="Topo_IA_cen"/>
</dbReference>
<feature type="site" description="Interaction with DNA" evidence="8">
    <location>
        <position position="292"/>
    </location>
</feature>
<dbReference type="CDD" id="cd00186">
    <property type="entry name" value="TOP1Ac"/>
    <property type="match status" value="1"/>
</dbReference>
<dbReference type="PROSITE" id="PS50880">
    <property type="entry name" value="TOPRIM"/>
    <property type="match status" value="1"/>
</dbReference>
<keyword evidence="4" id="KW-0460">Magnesium</keyword>
<evidence type="ECO:0000256" key="1">
    <source>
        <dbReference type="ARBA" id="ARBA00000213"/>
    </source>
</evidence>
<dbReference type="SMART" id="SM00437">
    <property type="entry name" value="TOP1Ac"/>
    <property type="match status" value="1"/>
</dbReference>
<comment type="catalytic activity">
    <reaction evidence="1 8">
        <text>ATP-independent breakage of single-stranded DNA, followed by passage and rejoining.</text>
        <dbReference type="EC" id="5.6.2.1"/>
    </reaction>
</comment>
<dbReference type="NCBIfam" id="TIGR01051">
    <property type="entry name" value="topA_bact"/>
    <property type="match status" value="1"/>
</dbReference>
<proteinExistence type="inferred from homology"/>
<keyword evidence="6 8" id="KW-0238">DNA-binding</keyword>
<dbReference type="PROSITE" id="PS52039">
    <property type="entry name" value="TOPO_IA_2"/>
    <property type="match status" value="1"/>
</dbReference>
<feature type="domain" description="Toprim" evidence="9">
    <location>
        <begin position="3"/>
        <end position="113"/>
    </location>
</feature>
<comment type="subunit">
    <text evidence="8">Monomer.</text>
</comment>
<dbReference type="InterPro" id="IPR013824">
    <property type="entry name" value="Topo_IA_cen_sub1"/>
</dbReference>
<evidence type="ECO:0000256" key="6">
    <source>
        <dbReference type="ARBA" id="ARBA00023125"/>
    </source>
</evidence>
<feature type="site" description="Interaction with DNA" evidence="8">
    <location>
        <position position="143"/>
    </location>
</feature>
<dbReference type="Gene3D" id="2.70.20.10">
    <property type="entry name" value="Topoisomerase I, domain 3"/>
    <property type="match status" value="1"/>
</dbReference>
<dbReference type="SMART" id="SM00436">
    <property type="entry name" value="TOP1Bc"/>
    <property type="match status" value="1"/>
</dbReference>
<dbReference type="SMART" id="SM00493">
    <property type="entry name" value="TOPRIM"/>
    <property type="match status" value="1"/>
</dbReference>
<dbReference type="GO" id="GO:0003677">
    <property type="term" value="F:DNA binding"/>
    <property type="evidence" value="ECO:0007669"/>
    <property type="project" value="UniProtKB-KW"/>
</dbReference>